<dbReference type="Pfam" id="PF13821">
    <property type="entry name" value="DUF4187"/>
    <property type="match status" value="1"/>
</dbReference>
<dbReference type="OrthoDB" id="786951at2759"/>
<feature type="region of interest" description="Disordered" evidence="1">
    <location>
        <begin position="1"/>
        <end position="66"/>
    </location>
</feature>
<proteinExistence type="predicted"/>
<evidence type="ECO:0000313" key="4">
    <source>
        <dbReference type="Proteomes" id="UP000242180"/>
    </source>
</evidence>
<dbReference type="InParanoid" id="A0A1X2HS01"/>
<feature type="compositionally biased region" description="Basic and acidic residues" evidence="1">
    <location>
        <begin position="193"/>
        <end position="210"/>
    </location>
</feature>
<accession>A0A1X2HS01</accession>
<gene>
    <name evidence="3" type="ORF">BCR43DRAFT_481395</name>
</gene>
<name>A0A1X2HS01_SYNRA</name>
<dbReference type="SMART" id="SM01173">
    <property type="entry name" value="DUF4187"/>
    <property type="match status" value="1"/>
</dbReference>
<evidence type="ECO:0000256" key="1">
    <source>
        <dbReference type="SAM" id="MobiDB-lite"/>
    </source>
</evidence>
<dbReference type="PROSITE" id="PS50174">
    <property type="entry name" value="G_PATCH"/>
    <property type="match status" value="1"/>
</dbReference>
<evidence type="ECO:0000313" key="3">
    <source>
        <dbReference type="EMBL" id="ORZ02339.1"/>
    </source>
</evidence>
<dbReference type="InterPro" id="IPR039249">
    <property type="entry name" value="GPATCH11"/>
</dbReference>
<feature type="region of interest" description="Disordered" evidence="1">
    <location>
        <begin position="168"/>
        <end position="222"/>
    </location>
</feature>
<dbReference type="OMA" id="DYMNMVI"/>
<evidence type="ECO:0000259" key="2">
    <source>
        <dbReference type="PROSITE" id="PS50174"/>
    </source>
</evidence>
<feature type="compositionally biased region" description="Basic and acidic residues" evidence="1">
    <location>
        <begin position="116"/>
        <end position="147"/>
    </location>
</feature>
<dbReference type="SMART" id="SM00443">
    <property type="entry name" value="G_patch"/>
    <property type="match status" value="1"/>
</dbReference>
<dbReference type="GO" id="GO:0000776">
    <property type="term" value="C:kinetochore"/>
    <property type="evidence" value="ECO:0007669"/>
    <property type="project" value="TreeGrafter"/>
</dbReference>
<protein>
    <recommendedName>
        <fullName evidence="2">G-patch domain-containing protein</fullName>
    </recommendedName>
</protein>
<dbReference type="AlphaFoldDB" id="A0A1X2HS01"/>
<feature type="compositionally biased region" description="Basic and acidic residues" evidence="1">
    <location>
        <begin position="12"/>
        <end position="64"/>
    </location>
</feature>
<feature type="compositionally biased region" description="Acidic residues" evidence="1">
    <location>
        <begin position="1"/>
        <end position="11"/>
    </location>
</feature>
<feature type="region of interest" description="Disordered" evidence="1">
    <location>
        <begin position="82"/>
        <end position="150"/>
    </location>
</feature>
<sequence length="265" mass="30442">MAGSDSEEEDYMSEKFLLESSADQEKTYTQIRKDRLRQAEQKAYHKSKKQLEEEAREAGLKKQMDAGNKGMQMLMKMGYKKGSTLGKTNSGIEQPIGIEMKQGRMGLGTQTAMKKRAAEAQEEASKKQKTMDPDEFRDQMAARAKEGKLKRRIHAAVGLCEKLDGEDKPNILRTLLVEEEQPEENPTTEPDQTTDRKEKEPEDEEKHEYPPEEVEQLRSLPLEEQLEKLVTYLRSEYAYCFWCGAAYENQQDMDENCPGTSEDDH</sequence>
<dbReference type="STRING" id="13706.A0A1X2HS01"/>
<keyword evidence="4" id="KW-1185">Reference proteome</keyword>
<reference evidence="3 4" key="1">
    <citation type="submission" date="2016-07" db="EMBL/GenBank/DDBJ databases">
        <title>Pervasive Adenine N6-methylation of Active Genes in Fungi.</title>
        <authorList>
            <consortium name="DOE Joint Genome Institute"/>
            <person name="Mondo S.J."/>
            <person name="Dannebaum R.O."/>
            <person name="Kuo R.C."/>
            <person name="Labutti K."/>
            <person name="Haridas S."/>
            <person name="Kuo A."/>
            <person name="Salamov A."/>
            <person name="Ahrendt S.R."/>
            <person name="Lipzen A."/>
            <person name="Sullivan W."/>
            <person name="Andreopoulos W.B."/>
            <person name="Clum A."/>
            <person name="Lindquist E."/>
            <person name="Daum C."/>
            <person name="Ramamoorthy G.K."/>
            <person name="Gryganskyi A."/>
            <person name="Culley D."/>
            <person name="Magnuson J.K."/>
            <person name="James T.Y."/>
            <person name="O'Malley M.A."/>
            <person name="Stajich J.E."/>
            <person name="Spatafora J.W."/>
            <person name="Visel A."/>
            <person name="Grigoriev I.V."/>
        </authorList>
    </citation>
    <scope>NUCLEOTIDE SEQUENCE [LARGE SCALE GENOMIC DNA]</scope>
    <source>
        <strain evidence="3 4">NRRL 2496</strain>
    </source>
</reference>
<dbReference type="PANTHER" id="PTHR21032:SF0">
    <property type="entry name" value="G PATCH DOMAIN-CONTAINING PROTEIN 11"/>
    <property type="match status" value="1"/>
</dbReference>
<dbReference type="InterPro" id="IPR025239">
    <property type="entry name" value="DUF4187"/>
</dbReference>
<dbReference type="Proteomes" id="UP000242180">
    <property type="component" value="Unassembled WGS sequence"/>
</dbReference>
<dbReference type="EMBL" id="MCGN01000001">
    <property type="protein sequence ID" value="ORZ02339.1"/>
    <property type="molecule type" value="Genomic_DNA"/>
</dbReference>
<comment type="caution">
    <text evidence="3">The sequence shown here is derived from an EMBL/GenBank/DDBJ whole genome shotgun (WGS) entry which is preliminary data.</text>
</comment>
<dbReference type="InterPro" id="IPR000467">
    <property type="entry name" value="G_patch_dom"/>
</dbReference>
<dbReference type="GO" id="GO:0003676">
    <property type="term" value="F:nucleic acid binding"/>
    <property type="evidence" value="ECO:0007669"/>
    <property type="project" value="InterPro"/>
</dbReference>
<dbReference type="PANTHER" id="PTHR21032">
    <property type="entry name" value="G PATCH DOMAIN-CONTAINING PROTEIN 11"/>
    <property type="match status" value="1"/>
</dbReference>
<feature type="domain" description="G-patch" evidence="2">
    <location>
        <begin position="66"/>
        <end position="112"/>
    </location>
</feature>
<organism evidence="3 4">
    <name type="scientific">Syncephalastrum racemosum</name>
    <name type="common">Filamentous fungus</name>
    <dbReference type="NCBI Taxonomy" id="13706"/>
    <lineage>
        <taxon>Eukaryota</taxon>
        <taxon>Fungi</taxon>
        <taxon>Fungi incertae sedis</taxon>
        <taxon>Mucoromycota</taxon>
        <taxon>Mucoromycotina</taxon>
        <taxon>Mucoromycetes</taxon>
        <taxon>Mucorales</taxon>
        <taxon>Syncephalastraceae</taxon>
        <taxon>Syncephalastrum</taxon>
    </lineage>
</organism>
<dbReference type="Pfam" id="PF01585">
    <property type="entry name" value="G-patch"/>
    <property type="match status" value="1"/>
</dbReference>